<evidence type="ECO:0000313" key="1">
    <source>
        <dbReference type="EMBL" id="UNP32082.1"/>
    </source>
</evidence>
<sequence>MKRYLNLSGDSGVRAYLPGPDAIAVEFLDGSVYLYTSDSAGIDTIAHMLELAERGRGLSAYISQHVGDAYAQKLR</sequence>
<protein>
    <recommendedName>
        <fullName evidence="3">KTSC domain protein</fullName>
    </recommendedName>
</protein>
<proteinExistence type="predicted"/>
<evidence type="ECO:0008006" key="3">
    <source>
        <dbReference type="Google" id="ProtNLM"/>
    </source>
</evidence>
<gene>
    <name evidence="1" type="ORF">MOV92_08230</name>
</gene>
<evidence type="ECO:0000313" key="2">
    <source>
        <dbReference type="Proteomes" id="UP000829194"/>
    </source>
</evidence>
<name>A0ABY3XKE1_9GAMM</name>
<keyword evidence="2" id="KW-1185">Reference proteome</keyword>
<reference evidence="1 2" key="1">
    <citation type="submission" date="2022-03" db="EMBL/GenBank/DDBJ databases">
        <title>Complete genome sequence of Lysobacter capsici VKM B-2533 and Lysobacter gummosus 10.1.1, promising sources of lytic agents.</title>
        <authorList>
            <person name="Tarlachkov S.V."/>
            <person name="Kudryakova I.V."/>
            <person name="Afoshin A.S."/>
            <person name="Leontyevskaya E.A."/>
            <person name="Leontyevskaya N.V."/>
        </authorList>
    </citation>
    <scope>NUCLEOTIDE SEQUENCE [LARGE SCALE GENOMIC DNA]</scope>
    <source>
        <strain evidence="1 2">10.1.1</strain>
    </source>
</reference>
<dbReference type="EMBL" id="CP093547">
    <property type="protein sequence ID" value="UNP32082.1"/>
    <property type="molecule type" value="Genomic_DNA"/>
</dbReference>
<organism evidence="1 2">
    <name type="scientific">Lysobacter gummosus</name>
    <dbReference type="NCBI Taxonomy" id="262324"/>
    <lineage>
        <taxon>Bacteria</taxon>
        <taxon>Pseudomonadati</taxon>
        <taxon>Pseudomonadota</taxon>
        <taxon>Gammaproteobacteria</taxon>
        <taxon>Lysobacterales</taxon>
        <taxon>Lysobacteraceae</taxon>
        <taxon>Lysobacter</taxon>
    </lineage>
</organism>
<dbReference type="Proteomes" id="UP000829194">
    <property type="component" value="Chromosome"/>
</dbReference>
<accession>A0ABY3XKE1</accession>